<evidence type="ECO:0000313" key="6">
    <source>
        <dbReference type="Proteomes" id="UP000236884"/>
    </source>
</evidence>
<dbReference type="OrthoDB" id="9813967at2"/>
<dbReference type="Pfam" id="PF25917">
    <property type="entry name" value="BSH_RND"/>
    <property type="match status" value="1"/>
</dbReference>
<dbReference type="InterPro" id="IPR058792">
    <property type="entry name" value="Beta-barrel_RND_2"/>
</dbReference>
<dbReference type="InterPro" id="IPR006143">
    <property type="entry name" value="RND_pump_MFP"/>
</dbReference>
<dbReference type="Gene3D" id="2.40.420.20">
    <property type="match status" value="1"/>
</dbReference>
<dbReference type="PROSITE" id="PS51257">
    <property type="entry name" value="PROKAR_LIPOPROTEIN"/>
    <property type="match status" value="1"/>
</dbReference>
<dbReference type="GO" id="GO:0015562">
    <property type="term" value="F:efflux transmembrane transporter activity"/>
    <property type="evidence" value="ECO:0007669"/>
    <property type="project" value="TreeGrafter"/>
</dbReference>
<keyword evidence="6" id="KW-1185">Reference proteome</keyword>
<dbReference type="Proteomes" id="UP000236884">
    <property type="component" value="Chromosome"/>
</dbReference>
<dbReference type="Gene3D" id="2.40.30.170">
    <property type="match status" value="1"/>
</dbReference>
<evidence type="ECO:0000259" key="4">
    <source>
        <dbReference type="Pfam" id="PF25989"/>
    </source>
</evidence>
<name>A0A0S3PZN7_9BRAD</name>
<evidence type="ECO:0000259" key="2">
    <source>
        <dbReference type="Pfam" id="PF25917"/>
    </source>
</evidence>
<dbReference type="RefSeq" id="WP_096358106.1">
    <property type="nucleotide sequence ID" value="NZ_AP014946.1"/>
</dbReference>
<feature type="domain" description="CusB-like beta-barrel" evidence="3">
    <location>
        <begin position="201"/>
        <end position="273"/>
    </location>
</feature>
<gene>
    <name evidence="5" type="primary">mdtE</name>
    <name evidence="5" type="ORF">GJW-30_1_03959</name>
</gene>
<comment type="similarity">
    <text evidence="1">Belongs to the membrane fusion protein (MFP) (TC 8.A.1) family.</text>
</comment>
<dbReference type="InterPro" id="IPR058637">
    <property type="entry name" value="YknX-like_C"/>
</dbReference>
<protein>
    <submittedName>
        <fullName evidence="5">Multidrug resistance protein MdtE</fullName>
    </submittedName>
</protein>
<dbReference type="AlphaFoldDB" id="A0A0S3PZN7"/>
<dbReference type="KEGG" id="vgo:GJW-30_1_03959"/>
<dbReference type="GO" id="GO:1990281">
    <property type="term" value="C:efflux pump complex"/>
    <property type="evidence" value="ECO:0007669"/>
    <property type="project" value="TreeGrafter"/>
</dbReference>
<sequence>MKSRFALLLVPLALVACKKEEPPHVVRPVLSMLVEPHVPRTFGFAGVVEPRYRSTLGFRVLGRIVARDVNVGDPVTRGQRLAAIDPVALELAVRSAQADLANSLAQLANATATESRQRTLLEQNTTTQAQFELAQQSRESAEASVSRARANLAKAQEQFGYAQLTSDFDGVVTSVDAEVGQVVSPGQTVLSVARPDVREAVVDVPEGIAGGLEAGTRFDVHLQISPDVHVAGVVREVAPQADPTTRTRRVRITLENPPSSFRLGTTITANVTSKPSPEIELPASAVLDQNGATKVWVVDESAKTVSLRDVRIGRRDNGWVRIAEGVTPGMRVVTAGVNSLQPGQAVKIVEGAAR</sequence>
<dbReference type="Pfam" id="PF25954">
    <property type="entry name" value="Beta-barrel_RND_2"/>
    <property type="match status" value="1"/>
</dbReference>
<dbReference type="EMBL" id="AP014946">
    <property type="protein sequence ID" value="BAT61402.1"/>
    <property type="molecule type" value="Genomic_DNA"/>
</dbReference>
<dbReference type="SUPFAM" id="SSF111369">
    <property type="entry name" value="HlyD-like secretion proteins"/>
    <property type="match status" value="1"/>
</dbReference>
<reference evidence="5 6" key="1">
    <citation type="submission" date="2015-08" db="EMBL/GenBank/DDBJ databases">
        <title>Investigation of the bacterial diversity of lava forest soil.</title>
        <authorList>
            <person name="Lee J.S."/>
        </authorList>
    </citation>
    <scope>NUCLEOTIDE SEQUENCE [LARGE SCALE GENOMIC DNA]</scope>
    <source>
        <strain evidence="5 6">GJW-30</strain>
    </source>
</reference>
<accession>A0A0S3PZN7</accession>
<dbReference type="Gene3D" id="1.10.287.470">
    <property type="entry name" value="Helix hairpin bin"/>
    <property type="match status" value="1"/>
</dbReference>
<evidence type="ECO:0000256" key="1">
    <source>
        <dbReference type="ARBA" id="ARBA00009477"/>
    </source>
</evidence>
<dbReference type="NCBIfam" id="TIGR01730">
    <property type="entry name" value="RND_mfp"/>
    <property type="match status" value="1"/>
</dbReference>
<dbReference type="InterPro" id="IPR058625">
    <property type="entry name" value="MdtA-like_BSH"/>
</dbReference>
<proteinExistence type="inferred from homology"/>
<organism evidence="5 6">
    <name type="scientific">Variibacter gotjawalensis</name>
    <dbReference type="NCBI Taxonomy" id="1333996"/>
    <lineage>
        <taxon>Bacteria</taxon>
        <taxon>Pseudomonadati</taxon>
        <taxon>Pseudomonadota</taxon>
        <taxon>Alphaproteobacteria</taxon>
        <taxon>Hyphomicrobiales</taxon>
        <taxon>Nitrobacteraceae</taxon>
        <taxon>Variibacter</taxon>
    </lineage>
</organism>
<evidence type="ECO:0000313" key="5">
    <source>
        <dbReference type="EMBL" id="BAT61402.1"/>
    </source>
</evidence>
<dbReference type="PANTHER" id="PTHR30469">
    <property type="entry name" value="MULTIDRUG RESISTANCE PROTEIN MDTA"/>
    <property type="match status" value="1"/>
</dbReference>
<feature type="domain" description="Multidrug resistance protein MdtA-like barrel-sandwich hybrid" evidence="2">
    <location>
        <begin position="56"/>
        <end position="189"/>
    </location>
</feature>
<feature type="domain" description="YknX-like C-terminal permuted SH3-like" evidence="4">
    <location>
        <begin position="279"/>
        <end position="348"/>
    </location>
</feature>
<dbReference type="PANTHER" id="PTHR30469:SF15">
    <property type="entry name" value="HLYD FAMILY OF SECRETION PROTEINS"/>
    <property type="match status" value="1"/>
</dbReference>
<evidence type="ECO:0000259" key="3">
    <source>
        <dbReference type="Pfam" id="PF25954"/>
    </source>
</evidence>
<dbReference type="Pfam" id="PF25989">
    <property type="entry name" value="YknX_C"/>
    <property type="match status" value="1"/>
</dbReference>
<dbReference type="Gene3D" id="2.40.50.100">
    <property type="match status" value="1"/>
</dbReference>